<keyword evidence="1" id="KW-0812">Transmembrane</keyword>
<dbReference type="AlphaFoldDB" id="A0AAD1ZMP4"/>
<dbReference type="InterPro" id="IPR051213">
    <property type="entry name" value="START_lipid_transfer"/>
</dbReference>
<dbReference type="PROSITE" id="PS50848">
    <property type="entry name" value="START"/>
    <property type="match status" value="1"/>
</dbReference>
<dbReference type="PANTHER" id="PTHR19308:SF39">
    <property type="entry name" value="PHOSPHATIDYLCHOLINE TRANSFER PROTEIN"/>
    <property type="match status" value="1"/>
</dbReference>
<evidence type="ECO:0000259" key="2">
    <source>
        <dbReference type="PROSITE" id="PS50848"/>
    </source>
</evidence>
<keyword evidence="1" id="KW-0472">Membrane</keyword>
<organism evidence="3 4">
    <name type="scientific">Fraxinus pennsylvanica</name>
    <dbReference type="NCBI Taxonomy" id="56036"/>
    <lineage>
        <taxon>Eukaryota</taxon>
        <taxon>Viridiplantae</taxon>
        <taxon>Streptophyta</taxon>
        <taxon>Embryophyta</taxon>
        <taxon>Tracheophyta</taxon>
        <taxon>Spermatophyta</taxon>
        <taxon>Magnoliopsida</taxon>
        <taxon>eudicotyledons</taxon>
        <taxon>Gunneridae</taxon>
        <taxon>Pentapetalae</taxon>
        <taxon>asterids</taxon>
        <taxon>lamiids</taxon>
        <taxon>Lamiales</taxon>
        <taxon>Oleaceae</taxon>
        <taxon>Oleeae</taxon>
        <taxon>Fraxinus</taxon>
    </lineage>
</organism>
<evidence type="ECO:0000313" key="4">
    <source>
        <dbReference type="Proteomes" id="UP000834106"/>
    </source>
</evidence>
<dbReference type="PANTHER" id="PTHR19308">
    <property type="entry name" value="PHOSPHATIDYLCHOLINE TRANSFER PROTEIN"/>
    <property type="match status" value="1"/>
</dbReference>
<dbReference type="Proteomes" id="UP000834106">
    <property type="component" value="Chromosome 12"/>
</dbReference>
<name>A0AAD1ZMP4_9LAMI</name>
<keyword evidence="4" id="KW-1185">Reference proteome</keyword>
<dbReference type="GO" id="GO:0005737">
    <property type="term" value="C:cytoplasm"/>
    <property type="evidence" value="ECO:0007669"/>
    <property type="project" value="UniProtKB-ARBA"/>
</dbReference>
<reference evidence="3" key="1">
    <citation type="submission" date="2023-05" db="EMBL/GenBank/DDBJ databases">
        <authorList>
            <person name="Huff M."/>
        </authorList>
    </citation>
    <scope>NUCLEOTIDE SEQUENCE</scope>
</reference>
<proteinExistence type="predicted"/>
<dbReference type="Gene3D" id="3.30.530.20">
    <property type="match status" value="1"/>
</dbReference>
<dbReference type="CDD" id="cd08870">
    <property type="entry name" value="START_STARD2_7-like"/>
    <property type="match status" value="1"/>
</dbReference>
<accession>A0AAD1ZMP4</accession>
<sequence>MENQVSSQLSPSDKHSYFRRGGRKALELVDEIKEGLGQSEELVHTPHMMIELMVFMAPIWIAVFVGVLVGWAWKPKWANLKVDLLDCTTKKQESSSSSSGSGMIFSLFPSIPCINSLKLQVPSSFYSIFDFGFEKYTSSLPMPSISSPDCSSSKLDKEKSSFVTEDDLKYLHQLVEEKDEGPAWIQMMDRSTPNMSYQAWRRDPESGPPQYRSRTVYEDATPEMVRDFFWDDEFRAKWDDMLVHAETIEECPITGTMMVQWVRKFPFFCSDREYIIGRRIWESGRRYYCLTKGVPCSSLPRRNKPRRVDVYFSSWCIRAVESKRDGQLTACEVILFHHEDMGIPWEIAKFGVRQGMWGAVKKIDPGLRAYLKHRASGAPLSHCASMAQINTKASPDTLDSLGSTSNLSEVEALDSASKPSGRNIPKFLVVGGAIALACSLDRGLLTKAVIFGVARRFAKIGGRL</sequence>
<keyword evidence="1" id="KW-1133">Transmembrane helix</keyword>
<feature type="transmembrane region" description="Helical" evidence="1">
    <location>
        <begin position="52"/>
        <end position="73"/>
    </location>
</feature>
<dbReference type="EMBL" id="OU503047">
    <property type="protein sequence ID" value="CAI9772607.1"/>
    <property type="molecule type" value="Genomic_DNA"/>
</dbReference>
<evidence type="ECO:0000313" key="3">
    <source>
        <dbReference type="EMBL" id="CAI9772607.1"/>
    </source>
</evidence>
<protein>
    <recommendedName>
        <fullName evidence="2">START domain-containing protein</fullName>
    </recommendedName>
</protein>
<dbReference type="InterPro" id="IPR002913">
    <property type="entry name" value="START_lipid-bd_dom"/>
</dbReference>
<gene>
    <name evidence="3" type="ORF">FPE_LOCUS20037</name>
</gene>
<dbReference type="GO" id="GO:0008289">
    <property type="term" value="F:lipid binding"/>
    <property type="evidence" value="ECO:0007669"/>
    <property type="project" value="InterPro"/>
</dbReference>
<dbReference type="SUPFAM" id="SSF55961">
    <property type="entry name" value="Bet v1-like"/>
    <property type="match status" value="1"/>
</dbReference>
<dbReference type="FunFam" id="3.30.530.20:FF:000006">
    <property type="entry name" value="StAR-related lipid transfer protein 7, mitochondrial"/>
    <property type="match status" value="1"/>
</dbReference>
<dbReference type="InterPro" id="IPR023393">
    <property type="entry name" value="START-like_dom_sf"/>
</dbReference>
<feature type="domain" description="START" evidence="2">
    <location>
        <begin position="180"/>
        <end position="372"/>
    </location>
</feature>
<evidence type="ECO:0000256" key="1">
    <source>
        <dbReference type="SAM" id="Phobius"/>
    </source>
</evidence>
<dbReference type="Pfam" id="PF01852">
    <property type="entry name" value="START"/>
    <property type="match status" value="1"/>
</dbReference>